<organism evidence="4 5">
    <name type="scientific">Atractosteus spatula</name>
    <name type="common">Alligator gar</name>
    <name type="synonym">Lepisosteus spatula</name>
    <dbReference type="NCBI Taxonomy" id="7917"/>
    <lineage>
        <taxon>Eukaryota</taxon>
        <taxon>Metazoa</taxon>
        <taxon>Chordata</taxon>
        <taxon>Craniata</taxon>
        <taxon>Vertebrata</taxon>
        <taxon>Euteleostomi</taxon>
        <taxon>Actinopterygii</taxon>
        <taxon>Neopterygii</taxon>
        <taxon>Holostei</taxon>
        <taxon>Semionotiformes</taxon>
        <taxon>Lepisosteidae</taxon>
        <taxon>Atractosteus</taxon>
    </lineage>
</organism>
<feature type="region of interest" description="Disordered" evidence="1">
    <location>
        <begin position="272"/>
        <end position="378"/>
    </location>
</feature>
<evidence type="ECO:0000259" key="3">
    <source>
        <dbReference type="SMART" id="SM00208"/>
    </source>
</evidence>
<feature type="non-terminal residue" evidence="4">
    <location>
        <position position="1"/>
    </location>
</feature>
<dbReference type="PANTHER" id="PTHR47134">
    <property type="entry name" value="TUMOR NECROSIS FACTOR RECEPTOR SUPERFAMILY MEMBER 11A"/>
    <property type="match status" value="1"/>
</dbReference>
<dbReference type="InterPro" id="IPR053075">
    <property type="entry name" value="TNFRSF11A"/>
</dbReference>
<dbReference type="Proteomes" id="UP000736164">
    <property type="component" value="Unassembled WGS sequence"/>
</dbReference>
<dbReference type="GO" id="GO:0005031">
    <property type="term" value="F:tumor necrosis factor receptor activity"/>
    <property type="evidence" value="ECO:0007669"/>
    <property type="project" value="TreeGrafter"/>
</dbReference>
<evidence type="ECO:0000256" key="1">
    <source>
        <dbReference type="SAM" id="MobiDB-lite"/>
    </source>
</evidence>
<gene>
    <name evidence="4" type="primary">Cd40_2</name>
    <name evidence="4" type="ORF">GTO95_0005333</name>
</gene>
<evidence type="ECO:0000313" key="5">
    <source>
        <dbReference type="Proteomes" id="UP000736164"/>
    </source>
</evidence>
<dbReference type="SUPFAM" id="SSF57586">
    <property type="entry name" value="TNF receptor-like"/>
    <property type="match status" value="1"/>
</dbReference>
<feature type="compositionally biased region" description="Polar residues" evidence="1">
    <location>
        <begin position="365"/>
        <end position="378"/>
    </location>
</feature>
<feature type="compositionally biased region" description="Low complexity" evidence="1">
    <location>
        <begin position="210"/>
        <end position="232"/>
    </location>
</feature>
<dbReference type="EMBL" id="JAAWVO010057909">
    <property type="protein sequence ID" value="MBN3322012.1"/>
    <property type="molecule type" value="Genomic_DNA"/>
</dbReference>
<proteinExistence type="predicted"/>
<feature type="compositionally biased region" description="Polar residues" evidence="1">
    <location>
        <begin position="185"/>
        <end position="194"/>
    </location>
</feature>
<feature type="domain" description="TNFR-Cys" evidence="3">
    <location>
        <begin position="59"/>
        <end position="99"/>
    </location>
</feature>
<dbReference type="GO" id="GO:0009897">
    <property type="term" value="C:external side of plasma membrane"/>
    <property type="evidence" value="ECO:0007669"/>
    <property type="project" value="TreeGrafter"/>
</dbReference>
<feature type="compositionally biased region" description="Basic and acidic residues" evidence="1">
    <location>
        <begin position="343"/>
        <end position="360"/>
    </location>
</feature>
<name>A0A8J7TFQ0_ATRSP</name>
<dbReference type="GO" id="GO:0045780">
    <property type="term" value="P:positive regulation of bone resorption"/>
    <property type="evidence" value="ECO:0007669"/>
    <property type="project" value="TreeGrafter"/>
</dbReference>
<accession>A0A8J7TFQ0</accession>
<feature type="non-terminal residue" evidence="4">
    <location>
        <position position="475"/>
    </location>
</feature>
<dbReference type="AlphaFoldDB" id="A0A8J7TFQ0"/>
<dbReference type="GO" id="GO:0070555">
    <property type="term" value="P:response to interleukin-1"/>
    <property type="evidence" value="ECO:0007669"/>
    <property type="project" value="TreeGrafter"/>
</dbReference>
<keyword evidence="2" id="KW-1133">Transmembrane helix</keyword>
<reference evidence="4" key="1">
    <citation type="journal article" date="2021" name="Cell">
        <title>Tracing the genetic footprints of vertebrate landing in non-teleost ray-finned fishes.</title>
        <authorList>
            <person name="Bi X."/>
            <person name="Wang K."/>
            <person name="Yang L."/>
            <person name="Pan H."/>
            <person name="Jiang H."/>
            <person name="Wei Q."/>
            <person name="Fang M."/>
            <person name="Yu H."/>
            <person name="Zhu C."/>
            <person name="Cai Y."/>
            <person name="He Y."/>
            <person name="Gan X."/>
            <person name="Zeng H."/>
            <person name="Yu D."/>
            <person name="Zhu Y."/>
            <person name="Jiang H."/>
            <person name="Qiu Q."/>
            <person name="Yang H."/>
            <person name="Zhang Y.E."/>
            <person name="Wang W."/>
            <person name="Zhu M."/>
            <person name="He S."/>
            <person name="Zhang G."/>
        </authorList>
    </citation>
    <scope>NUCLEOTIDE SEQUENCE</scope>
    <source>
        <strain evidence="4">Allg_001</strain>
    </source>
</reference>
<keyword evidence="2" id="KW-0812">Transmembrane</keyword>
<dbReference type="GO" id="GO:0019955">
    <property type="term" value="F:cytokine binding"/>
    <property type="evidence" value="ECO:0007669"/>
    <property type="project" value="TreeGrafter"/>
</dbReference>
<dbReference type="PANTHER" id="PTHR47134:SF1">
    <property type="entry name" value="TUMOR NECROSIS FACTOR RECEPTOR SUPERFAMILY MEMBER 11A"/>
    <property type="match status" value="1"/>
</dbReference>
<feature type="region of interest" description="Disordered" evidence="1">
    <location>
        <begin position="400"/>
        <end position="475"/>
    </location>
</feature>
<dbReference type="GO" id="GO:0001503">
    <property type="term" value="P:ossification"/>
    <property type="evidence" value="ECO:0007669"/>
    <property type="project" value="TreeGrafter"/>
</dbReference>
<feature type="compositionally biased region" description="Basic and acidic residues" evidence="1">
    <location>
        <begin position="443"/>
        <end position="454"/>
    </location>
</feature>
<protein>
    <submittedName>
        <fullName evidence="4">TNR5 factor</fullName>
    </submittedName>
</protein>
<sequence>GRGFRKTNTINRTALVPCECRPGFQCSILNCVFCEKMEECEPGYGVTLEESGRTACMKCTEGFFSNVTSAAEPCKPWTDCRALGKTEEQPGNEKTDAVCGVPIPPFDVVIGLSVIIVISFVMLLLVCKKDKLKPLSENLRSCVLNLKRSRKPQETTSSYEGYGGPHTCSRYETTCLIRNEESAPDSLNTCSNAGLPSGDRAPVESDEGCESTGSSSSSSGEPSEYDPSPPTASSSCSCVLSLKEPMEVGENEDCSQAVASGISRSCSCDSESGAGAARHLQEPPSCGSAAGSPSCPRRQGLRLDPDSRGRPRSGNANEPCCCSSDSTSALGDSAGDVSLEDLNPEKKPPGHDTRPSRHTAEPPSASGSVTGNNNTTFISNGQVMNFTGDVIVVYVRQNSHGSSGTAEDGFASPVQEETGAPSFPGSADVKEEDPVQGNAARPLQEETQHRKEGPLRNTSVPVQEESNEWTQQKCV</sequence>
<feature type="transmembrane region" description="Helical" evidence="2">
    <location>
        <begin position="108"/>
        <end position="127"/>
    </location>
</feature>
<feature type="compositionally biased region" description="Low complexity" evidence="1">
    <location>
        <begin position="283"/>
        <end position="296"/>
    </location>
</feature>
<dbReference type="GO" id="GO:0072674">
    <property type="term" value="P:multinuclear osteoclast differentiation"/>
    <property type="evidence" value="ECO:0007669"/>
    <property type="project" value="TreeGrafter"/>
</dbReference>
<evidence type="ECO:0000313" key="4">
    <source>
        <dbReference type="EMBL" id="MBN3322012.1"/>
    </source>
</evidence>
<evidence type="ECO:0000256" key="2">
    <source>
        <dbReference type="SAM" id="Phobius"/>
    </source>
</evidence>
<dbReference type="SMART" id="SM00208">
    <property type="entry name" value="TNFR"/>
    <property type="match status" value="1"/>
</dbReference>
<feature type="region of interest" description="Disordered" evidence="1">
    <location>
        <begin position="184"/>
        <end position="232"/>
    </location>
</feature>
<comment type="caution">
    <text evidence="4">The sequence shown here is derived from an EMBL/GenBank/DDBJ whole genome shotgun (WGS) entry which is preliminary data.</text>
</comment>
<dbReference type="InterPro" id="IPR001368">
    <property type="entry name" value="TNFR/NGFR_Cys_rich_reg"/>
</dbReference>
<keyword evidence="2" id="KW-0472">Membrane</keyword>
<dbReference type="Gene3D" id="2.10.50.10">
    <property type="entry name" value="Tumor Necrosis Factor Receptor, subunit A, domain 2"/>
    <property type="match status" value="1"/>
</dbReference>
<keyword evidence="5" id="KW-1185">Reference proteome</keyword>